<dbReference type="Proteomes" id="UP001267290">
    <property type="component" value="Unassembled WGS sequence"/>
</dbReference>
<gene>
    <name evidence="1" type="ORF">J2736_003180</name>
</gene>
<proteinExistence type="predicted"/>
<accession>A0ABU1NY55</accession>
<sequence length="169" mass="19743">MIQPVVVSARLQLREAFADGLIRLRRDPKPFERLLPADQLHNPARDKFAFAPRIGCDDQLRQVTSTAEMLDGTKLLRRFFHDFELHFAWNNGQIFKVPGLVLGIVIIRLSERNEMTECPGDNIFRALEMMFLLLITAQHASNFFGYTWFFGQYKNFHRVNYLFSSYKIA</sequence>
<reference evidence="1 2" key="1">
    <citation type="submission" date="2023-07" db="EMBL/GenBank/DDBJ databases">
        <title>Sorghum-associated microbial communities from plants grown in Nebraska, USA.</title>
        <authorList>
            <person name="Schachtman D."/>
        </authorList>
    </citation>
    <scope>NUCLEOTIDE SEQUENCE [LARGE SCALE GENOMIC DNA]</scope>
    <source>
        <strain evidence="1 2">CC258</strain>
    </source>
</reference>
<keyword evidence="2" id="KW-1185">Reference proteome</keyword>
<evidence type="ECO:0000313" key="1">
    <source>
        <dbReference type="EMBL" id="MDR6551991.1"/>
    </source>
</evidence>
<evidence type="ECO:0000313" key="2">
    <source>
        <dbReference type="Proteomes" id="UP001267290"/>
    </source>
</evidence>
<protein>
    <submittedName>
        <fullName evidence="1">Uncharacterized protein</fullName>
    </submittedName>
</protein>
<name>A0ABU1NY55_9BACL</name>
<comment type="caution">
    <text evidence="1">The sequence shown here is derived from an EMBL/GenBank/DDBJ whole genome shotgun (WGS) entry which is preliminary data.</text>
</comment>
<dbReference type="EMBL" id="JAVDSB010000004">
    <property type="protein sequence ID" value="MDR6551991.1"/>
    <property type="molecule type" value="Genomic_DNA"/>
</dbReference>
<organism evidence="1 2">
    <name type="scientific">Paenibacillus qinlingensis</name>
    <dbReference type="NCBI Taxonomy" id="1837343"/>
    <lineage>
        <taxon>Bacteria</taxon>
        <taxon>Bacillati</taxon>
        <taxon>Bacillota</taxon>
        <taxon>Bacilli</taxon>
        <taxon>Bacillales</taxon>
        <taxon>Paenibacillaceae</taxon>
        <taxon>Paenibacillus</taxon>
    </lineage>
</organism>